<evidence type="ECO:0000313" key="1">
    <source>
        <dbReference type="EMBL" id="MFB9714789.1"/>
    </source>
</evidence>
<reference evidence="1 2" key="1">
    <citation type="submission" date="2024-09" db="EMBL/GenBank/DDBJ databases">
        <authorList>
            <person name="Sun Q."/>
            <person name="Mori K."/>
        </authorList>
    </citation>
    <scope>NUCLEOTIDE SEQUENCE [LARGE SCALE GENOMIC DNA]</scope>
    <source>
        <strain evidence="1 2">JCM 13519</strain>
    </source>
</reference>
<dbReference type="RefSeq" id="WP_345047150.1">
    <property type="nucleotide sequence ID" value="NZ_BAABED010000001.1"/>
</dbReference>
<evidence type="ECO:0008006" key="3">
    <source>
        <dbReference type="Google" id="ProtNLM"/>
    </source>
</evidence>
<protein>
    <recommendedName>
        <fullName evidence="3">DUF222 domain-containing protein</fullName>
    </recommendedName>
</protein>
<dbReference type="EMBL" id="JBHMBH010000026">
    <property type="protein sequence ID" value="MFB9714789.1"/>
    <property type="molecule type" value="Genomic_DNA"/>
</dbReference>
<name>A0ABV5URL3_9MICC</name>
<gene>
    <name evidence="1" type="ORF">ACFFPI_11715</name>
</gene>
<sequence length="260" mass="27954">MAENTTEQADAPVTDDDVAAAQAAADDAQALIARLEEAVASGDETVTAEQIVAQESLSRFAKLRAEATRRKAAKTREAARLRDCEALRAEIEQHATDGGEQLAGLLRKVEESITAFVSAVGDRNALVTGWVDRAKSLDIPEHKYPVAPPAEHGRVGLGFDGKVIAGMRHVERVNADHHINSLLGVLNRAEVLHDPKVNPGAEGDIYAALAAVDAPIETPTNLYFYRNTSGAVFAKDQPFADDEVKRAQLTKISRAEAWGE</sequence>
<proteinExistence type="predicted"/>
<dbReference type="Proteomes" id="UP001589536">
    <property type="component" value="Unassembled WGS sequence"/>
</dbReference>
<keyword evidence="2" id="KW-1185">Reference proteome</keyword>
<evidence type="ECO:0000313" key="2">
    <source>
        <dbReference type="Proteomes" id="UP001589536"/>
    </source>
</evidence>
<organism evidence="1 2">
    <name type="scientific">Arthrobacter methylotrophus</name>
    <dbReference type="NCBI Taxonomy" id="121291"/>
    <lineage>
        <taxon>Bacteria</taxon>
        <taxon>Bacillati</taxon>
        <taxon>Actinomycetota</taxon>
        <taxon>Actinomycetes</taxon>
        <taxon>Micrococcales</taxon>
        <taxon>Micrococcaceae</taxon>
        <taxon>Arthrobacter</taxon>
    </lineage>
</organism>
<accession>A0ABV5URL3</accession>
<comment type="caution">
    <text evidence="1">The sequence shown here is derived from an EMBL/GenBank/DDBJ whole genome shotgun (WGS) entry which is preliminary data.</text>
</comment>